<evidence type="ECO:0000313" key="2">
    <source>
        <dbReference type="EMBL" id="KPA91250.1"/>
    </source>
</evidence>
<evidence type="ECO:0000313" key="3">
    <source>
        <dbReference type="Proteomes" id="UP000037931"/>
    </source>
</evidence>
<dbReference type="PATRIC" id="fig|50340.43.peg.5500"/>
<sequence precursor="true">MRELLLFACVGAVLLMSAGCTTPPMAPPDALTDYRPVSQFGSEPVPENLKNRVEQVCKLVGVVPSPDDATKFVVRALQKTYVRSCQYAFYSDKVKDFKAYSDEATLGFASITAIGALTDSHSDFVKSMAGLTGLTAGLRVYANPNVQISTYIKAANATQCLGGSLQRLNKLTVQNEILLGDLASTEKAIEDVRGGLNKIKYNPEMQSALISTAPGPEVLSLLNQASDPDADAESKKAALEFLKNIETLTDENLRSIYGKILATLNSQAFNVDSATQPIKASHVGRGGGSGDKDKIIFSIKSSEKYQSLVSDDASGSYDMYIGLLGSLYVAKAEDDKIPYAELIRINDDFDRCMTTYAAN</sequence>
<name>A0A0M9GHT4_9PSED</name>
<reference evidence="2 3" key="1">
    <citation type="journal article" date="2015" name="PLoS ONE">
        <title>Rice-Infecting Pseudomonas Genomes Are Highly Accessorized and Harbor Multiple Putative Virulence Mechanisms to Cause Sheath Brown Rot.</title>
        <authorList>
            <person name="Quibod I.L."/>
            <person name="Grande G."/>
            <person name="Oreiro E.G."/>
            <person name="Borja F.N."/>
            <person name="Dossa G.S."/>
            <person name="Mauleon R."/>
            <person name="Cruz C.V."/>
            <person name="Oliva R."/>
        </authorList>
    </citation>
    <scope>NUCLEOTIDE SEQUENCE [LARGE SCALE GENOMIC DNA]</scope>
    <source>
        <strain evidence="2 3">IRRI 6609</strain>
    </source>
</reference>
<feature type="signal peptide" evidence="1">
    <location>
        <begin position="1"/>
        <end position="26"/>
    </location>
</feature>
<accession>A0A0M9GHT4</accession>
<comment type="caution">
    <text evidence="2">The sequence shown here is derived from an EMBL/GenBank/DDBJ whole genome shotgun (WGS) entry which is preliminary data.</text>
</comment>
<dbReference type="EMBL" id="JSYZ01000007">
    <property type="protein sequence ID" value="KPA91250.1"/>
    <property type="molecule type" value="Genomic_DNA"/>
</dbReference>
<dbReference type="PROSITE" id="PS51257">
    <property type="entry name" value="PROKAR_LIPOPROTEIN"/>
    <property type="match status" value="1"/>
</dbReference>
<gene>
    <name evidence="2" type="ORF">PF66_02132</name>
</gene>
<protein>
    <recommendedName>
        <fullName evidence="4">Lipoprotein</fullName>
    </recommendedName>
</protein>
<proteinExistence type="predicted"/>
<keyword evidence="3" id="KW-1185">Reference proteome</keyword>
<feature type="chain" id="PRO_5005836286" description="Lipoprotein" evidence="1">
    <location>
        <begin position="27"/>
        <end position="359"/>
    </location>
</feature>
<evidence type="ECO:0008006" key="4">
    <source>
        <dbReference type="Google" id="ProtNLM"/>
    </source>
</evidence>
<dbReference type="RefSeq" id="WP_152972998.1">
    <property type="nucleotide sequence ID" value="NZ_JSYZ01000007.1"/>
</dbReference>
<keyword evidence="1" id="KW-0732">Signal</keyword>
<organism evidence="2 3">
    <name type="scientific">Pseudomonas asplenii</name>
    <dbReference type="NCBI Taxonomy" id="53407"/>
    <lineage>
        <taxon>Bacteria</taxon>
        <taxon>Pseudomonadati</taxon>
        <taxon>Pseudomonadota</taxon>
        <taxon>Gammaproteobacteria</taxon>
        <taxon>Pseudomonadales</taxon>
        <taxon>Pseudomonadaceae</taxon>
        <taxon>Pseudomonas</taxon>
    </lineage>
</organism>
<dbReference type="Proteomes" id="UP000037931">
    <property type="component" value="Unassembled WGS sequence"/>
</dbReference>
<dbReference type="AlphaFoldDB" id="A0A0M9GHT4"/>
<evidence type="ECO:0000256" key="1">
    <source>
        <dbReference type="SAM" id="SignalP"/>
    </source>
</evidence>